<keyword evidence="9" id="KW-1185">Reference proteome</keyword>
<dbReference type="AlphaFoldDB" id="A0A9P1N8V9"/>
<dbReference type="SMART" id="SM00116">
    <property type="entry name" value="CBS"/>
    <property type="match status" value="2"/>
</dbReference>
<dbReference type="PANTHER" id="PTHR13780:SF32">
    <property type="entry name" value="CBS DOMAIN-CONTAINING PROTEIN"/>
    <property type="match status" value="1"/>
</dbReference>
<dbReference type="Proteomes" id="UP001152747">
    <property type="component" value="Unassembled WGS sequence"/>
</dbReference>
<accession>A0A9P1N8V9</accession>
<evidence type="ECO:0000313" key="8">
    <source>
        <dbReference type="EMBL" id="CAI5455469.1"/>
    </source>
</evidence>
<dbReference type="EMBL" id="CANHGI010000006">
    <property type="protein sequence ID" value="CAI5455469.1"/>
    <property type="molecule type" value="Genomic_DNA"/>
</dbReference>
<feature type="compositionally biased region" description="Polar residues" evidence="6">
    <location>
        <begin position="89"/>
        <end position="121"/>
    </location>
</feature>
<protein>
    <recommendedName>
        <fullName evidence="7">CBS domain-containing protein</fullName>
    </recommendedName>
</protein>
<dbReference type="InterPro" id="IPR046342">
    <property type="entry name" value="CBS_dom_sf"/>
</dbReference>
<reference evidence="8" key="1">
    <citation type="submission" date="2022-11" db="EMBL/GenBank/DDBJ databases">
        <authorList>
            <person name="Kikuchi T."/>
        </authorList>
    </citation>
    <scope>NUCLEOTIDE SEQUENCE</scope>
    <source>
        <strain evidence="8">PS1010</strain>
    </source>
</reference>
<name>A0A9P1N8V9_9PELO</name>
<proteinExistence type="inferred from homology"/>
<gene>
    <name evidence="8" type="ORF">CAMP_LOCUS18106</name>
</gene>
<dbReference type="GO" id="GO:0019901">
    <property type="term" value="F:protein kinase binding"/>
    <property type="evidence" value="ECO:0007669"/>
    <property type="project" value="TreeGrafter"/>
</dbReference>
<keyword evidence="3 5" id="KW-0129">CBS domain</keyword>
<dbReference type="InterPro" id="IPR000644">
    <property type="entry name" value="CBS_dom"/>
</dbReference>
<feature type="domain" description="CBS" evidence="7">
    <location>
        <begin position="353"/>
        <end position="410"/>
    </location>
</feature>
<dbReference type="InterPro" id="IPR050511">
    <property type="entry name" value="AMPK_gamma/SDS23_families"/>
</dbReference>
<comment type="similarity">
    <text evidence="1">Belongs to the 5'-AMP-activated protein kinase gamma subunit family.</text>
</comment>
<evidence type="ECO:0000256" key="6">
    <source>
        <dbReference type="SAM" id="MobiDB-lite"/>
    </source>
</evidence>
<dbReference type="OrthoDB" id="449052at2759"/>
<evidence type="ECO:0000256" key="2">
    <source>
        <dbReference type="ARBA" id="ARBA00022737"/>
    </source>
</evidence>
<organism evidence="8 9">
    <name type="scientific">Caenorhabditis angaria</name>
    <dbReference type="NCBI Taxonomy" id="860376"/>
    <lineage>
        <taxon>Eukaryota</taxon>
        <taxon>Metazoa</taxon>
        <taxon>Ecdysozoa</taxon>
        <taxon>Nematoda</taxon>
        <taxon>Chromadorea</taxon>
        <taxon>Rhabditida</taxon>
        <taxon>Rhabditina</taxon>
        <taxon>Rhabditomorpha</taxon>
        <taxon>Rhabditoidea</taxon>
        <taxon>Rhabditidae</taxon>
        <taxon>Peloderinae</taxon>
        <taxon>Caenorhabditis</taxon>
    </lineage>
</organism>
<dbReference type="CDD" id="cd02205">
    <property type="entry name" value="CBS_pair_SF"/>
    <property type="match status" value="2"/>
</dbReference>
<dbReference type="GO" id="GO:0005634">
    <property type="term" value="C:nucleus"/>
    <property type="evidence" value="ECO:0007669"/>
    <property type="project" value="TreeGrafter"/>
</dbReference>
<evidence type="ECO:0000256" key="3">
    <source>
        <dbReference type="ARBA" id="ARBA00023122"/>
    </source>
</evidence>
<dbReference type="PANTHER" id="PTHR13780">
    <property type="entry name" value="AMP-ACTIVATED PROTEIN KINASE, GAMMA REGULATORY SUBUNIT"/>
    <property type="match status" value="1"/>
</dbReference>
<comment type="caution">
    <text evidence="8">The sequence shown here is derived from an EMBL/GenBank/DDBJ whole genome shotgun (WGS) entry which is preliminary data.</text>
</comment>
<evidence type="ECO:0000256" key="5">
    <source>
        <dbReference type="PROSITE-ProRule" id="PRU00703"/>
    </source>
</evidence>
<evidence type="ECO:0000259" key="7">
    <source>
        <dbReference type="PROSITE" id="PS51371"/>
    </source>
</evidence>
<keyword evidence="2" id="KW-0677">Repeat</keyword>
<dbReference type="GO" id="GO:0005737">
    <property type="term" value="C:cytoplasm"/>
    <property type="evidence" value="ECO:0007669"/>
    <property type="project" value="TreeGrafter"/>
</dbReference>
<evidence type="ECO:0000256" key="4">
    <source>
        <dbReference type="ARBA" id="ARBA00025878"/>
    </source>
</evidence>
<dbReference type="GO" id="GO:0016208">
    <property type="term" value="F:AMP binding"/>
    <property type="evidence" value="ECO:0007669"/>
    <property type="project" value="TreeGrafter"/>
</dbReference>
<dbReference type="Gene3D" id="3.10.580.10">
    <property type="entry name" value="CBS-domain"/>
    <property type="match status" value="2"/>
</dbReference>
<dbReference type="SUPFAM" id="SSF54631">
    <property type="entry name" value="CBS-domain pair"/>
    <property type="match status" value="2"/>
</dbReference>
<feature type="domain" description="CBS" evidence="7">
    <location>
        <begin position="423"/>
        <end position="479"/>
    </location>
</feature>
<dbReference type="GO" id="GO:0019887">
    <property type="term" value="F:protein kinase regulator activity"/>
    <property type="evidence" value="ECO:0007669"/>
    <property type="project" value="TreeGrafter"/>
</dbReference>
<evidence type="ECO:0000256" key="1">
    <source>
        <dbReference type="ARBA" id="ARBA00006750"/>
    </source>
</evidence>
<comment type="subunit">
    <text evidence="4">AMPK is a heterotrimer of an alpha catalytic subunit (PRKAA1 or PRKAA2), a beta (PRKAB1 or PRKAB2) and a gamma non-catalytic subunits (PRKAG1, PRKAG2 or PRKAG3). Interacts with FNIP1 and FNIP2.</text>
</comment>
<dbReference type="Pfam" id="PF00571">
    <property type="entry name" value="CBS"/>
    <property type="match status" value="2"/>
</dbReference>
<dbReference type="GO" id="GO:0031588">
    <property type="term" value="C:nucleotide-activated protein kinase complex"/>
    <property type="evidence" value="ECO:0007669"/>
    <property type="project" value="TreeGrafter"/>
</dbReference>
<evidence type="ECO:0000313" key="9">
    <source>
        <dbReference type="Proteomes" id="UP001152747"/>
    </source>
</evidence>
<dbReference type="PROSITE" id="PS51371">
    <property type="entry name" value="CBS"/>
    <property type="match status" value="2"/>
</dbReference>
<sequence>MFERLFHRNHHQKARRNSEPATNVLSVRFQGVTIGSRQQPQQQHQGDPRMLDTTPYNVIYGNSMDHGYESGTSNENSRRSSFGIRELQLPTSSSNRRRYTMQSRNQLQKPTDPNRKTSYTYHQTPENMETDEDVGAVGMSRRRMSVPENVFRQCDFAILRPIRAFTDRNYEVLSGFDKNTDAYQTYMKAFTCYDVQPTHAALIVFDSRTKVKSAVNGLCAQGHCYGVIMDTEKQISEGVFTMNDCLTAIMMVATGDKEVAGKTVIEFVKQYGSSALICSDVEKSIWEAGKVLSLNRLHAIPIFDTVEPKPATPLFFLTAKLILHQSVLRLTDHCDGNLLPVRMATIDQKKLGTWSDFVTINHNTPIKDAVKIFVERKFSTLPVLNDFDQLVGLISRKDLVNEVMCQQTTCVVLDQPVKSLPTMKNRPIFGHCDMTIFETIRKMENTDKQCLPIVNTKLQIQAIVSYSDILNYFQTCHSSGNRTPTDERSSTDSSSSK</sequence>
<feature type="region of interest" description="Disordered" evidence="6">
    <location>
        <begin position="1"/>
        <end position="121"/>
    </location>
</feature>